<dbReference type="GO" id="GO:0090374">
    <property type="term" value="P:oligopeptide export from mitochondrion"/>
    <property type="evidence" value="ECO:0007669"/>
    <property type="project" value="TreeGrafter"/>
</dbReference>
<sequence length="64" mass="7439">MIIISHSLSQILDSDMIYVMKKGEVVENGTHEELYEKDGTYREIFDASARSLNLDRLVKTYKDE</sequence>
<dbReference type="AlphaFoldDB" id="A0A1H6IUW7"/>
<accession>A0A1H6IUW7</accession>
<evidence type="ECO:0000313" key="2">
    <source>
        <dbReference type="Proteomes" id="UP000198555"/>
    </source>
</evidence>
<reference evidence="2" key="1">
    <citation type="submission" date="2016-10" db="EMBL/GenBank/DDBJ databases">
        <authorList>
            <person name="Varghese N."/>
            <person name="Submissions S."/>
        </authorList>
    </citation>
    <scope>NUCLEOTIDE SEQUENCE [LARGE SCALE GENOMIC DNA]</scope>
    <source>
        <strain evidence="2">DSM 19326</strain>
    </source>
</reference>
<gene>
    <name evidence="1" type="ORF">SAMN05421793_1086</name>
</gene>
<evidence type="ECO:0000313" key="1">
    <source>
        <dbReference type="EMBL" id="SEH50227.1"/>
    </source>
</evidence>
<proteinExistence type="predicted"/>
<protein>
    <submittedName>
        <fullName evidence="1">Uncharacterized protein</fullName>
    </submittedName>
</protein>
<dbReference type="PANTHER" id="PTHR43394">
    <property type="entry name" value="ATP-DEPENDENT PERMEASE MDL1, MITOCHONDRIAL"/>
    <property type="match status" value="1"/>
</dbReference>
<dbReference type="InterPro" id="IPR039421">
    <property type="entry name" value="Type_1_exporter"/>
</dbReference>
<name>A0A1H6IUW7_9FLAO</name>
<dbReference type="EMBL" id="FNWX01000008">
    <property type="protein sequence ID" value="SEH50227.1"/>
    <property type="molecule type" value="Genomic_DNA"/>
</dbReference>
<dbReference type="GO" id="GO:0015421">
    <property type="term" value="F:ABC-type oligopeptide transporter activity"/>
    <property type="evidence" value="ECO:0007669"/>
    <property type="project" value="TreeGrafter"/>
</dbReference>
<dbReference type="Proteomes" id="UP000198555">
    <property type="component" value="Unassembled WGS sequence"/>
</dbReference>
<dbReference type="PANTHER" id="PTHR43394:SF1">
    <property type="entry name" value="ATP-BINDING CASSETTE SUB-FAMILY B MEMBER 10, MITOCHONDRIAL"/>
    <property type="match status" value="1"/>
</dbReference>
<dbReference type="STRING" id="420404.SAMN05421793_1086"/>
<keyword evidence="2" id="KW-1185">Reference proteome</keyword>
<dbReference type="SUPFAM" id="SSF52540">
    <property type="entry name" value="P-loop containing nucleoside triphosphate hydrolases"/>
    <property type="match status" value="1"/>
</dbReference>
<dbReference type="InterPro" id="IPR027417">
    <property type="entry name" value="P-loop_NTPase"/>
</dbReference>
<dbReference type="Gene3D" id="3.40.50.300">
    <property type="entry name" value="P-loop containing nucleotide triphosphate hydrolases"/>
    <property type="match status" value="1"/>
</dbReference>
<organism evidence="1 2">
    <name type="scientific">Epilithonimonas hominis</name>
    <dbReference type="NCBI Taxonomy" id="420404"/>
    <lineage>
        <taxon>Bacteria</taxon>
        <taxon>Pseudomonadati</taxon>
        <taxon>Bacteroidota</taxon>
        <taxon>Flavobacteriia</taxon>
        <taxon>Flavobacteriales</taxon>
        <taxon>Weeksellaceae</taxon>
        <taxon>Chryseobacterium group</taxon>
        <taxon>Epilithonimonas</taxon>
    </lineage>
</organism>